<dbReference type="Proteomes" id="UP000294513">
    <property type="component" value="Unassembled WGS sequence"/>
</dbReference>
<sequence length="149" mass="14614">MTEVVIGVGASSGASAAEIGALIGAVLEEAGLAPEAVRCVATADGRAGERVVRAAARDGGFPLIAYPVDVLAQVEVPNPAEATRARTGTASVAEAAALHAARPLGGAPELIVQKRRSARATAAVAWIGPPGPDGPESLGKSLPKGHGGA</sequence>
<dbReference type="AlphaFoldDB" id="A0A4R5A8Q6"/>
<evidence type="ECO:0000313" key="4">
    <source>
        <dbReference type="Proteomes" id="UP000294513"/>
    </source>
</evidence>
<dbReference type="InterPro" id="IPR002750">
    <property type="entry name" value="CobE/GbiG_C"/>
</dbReference>
<dbReference type="OrthoDB" id="9804789at2"/>
<dbReference type="Pfam" id="PF01890">
    <property type="entry name" value="CbiG_C"/>
    <property type="match status" value="1"/>
</dbReference>
<gene>
    <name evidence="3" type="ORF">E1298_39600</name>
</gene>
<organism evidence="3 4">
    <name type="scientific">Actinomadura rubrisoli</name>
    <dbReference type="NCBI Taxonomy" id="2530368"/>
    <lineage>
        <taxon>Bacteria</taxon>
        <taxon>Bacillati</taxon>
        <taxon>Actinomycetota</taxon>
        <taxon>Actinomycetes</taxon>
        <taxon>Streptosporangiales</taxon>
        <taxon>Thermomonosporaceae</taxon>
        <taxon>Actinomadura</taxon>
    </lineage>
</organism>
<dbReference type="GO" id="GO:0009236">
    <property type="term" value="P:cobalamin biosynthetic process"/>
    <property type="evidence" value="ECO:0007669"/>
    <property type="project" value="InterPro"/>
</dbReference>
<dbReference type="PANTHER" id="PTHR37477:SF1">
    <property type="entry name" value="COBALT-PRECORRIN-5A HYDROLASE"/>
    <property type="match status" value="1"/>
</dbReference>
<accession>A0A4R5A8Q6</accession>
<reference evidence="3 4" key="1">
    <citation type="submission" date="2019-03" db="EMBL/GenBank/DDBJ databases">
        <title>Draft genome sequences of novel Actinobacteria.</title>
        <authorList>
            <person name="Sahin N."/>
            <person name="Ay H."/>
            <person name="Saygin H."/>
        </authorList>
    </citation>
    <scope>NUCLEOTIDE SEQUENCE [LARGE SCALE GENOMIC DNA]</scope>
    <source>
        <strain evidence="3 4">H3C3</strain>
    </source>
</reference>
<dbReference type="RefSeq" id="WP_131902523.1">
    <property type="nucleotide sequence ID" value="NZ_SMKU01000365.1"/>
</dbReference>
<dbReference type="EMBL" id="SMKU01000365">
    <property type="protein sequence ID" value="TDD67239.1"/>
    <property type="molecule type" value="Genomic_DNA"/>
</dbReference>
<protein>
    <submittedName>
        <fullName evidence="3">Cobalamin biosynthesis protein</fullName>
    </submittedName>
</protein>
<dbReference type="Gene3D" id="3.30.420.180">
    <property type="entry name" value="CobE/GbiG C-terminal domain"/>
    <property type="match status" value="1"/>
</dbReference>
<proteinExistence type="predicted"/>
<keyword evidence="4" id="KW-1185">Reference proteome</keyword>
<dbReference type="SUPFAM" id="SSF159664">
    <property type="entry name" value="CobE/GbiG C-terminal domain-like"/>
    <property type="match status" value="1"/>
</dbReference>
<evidence type="ECO:0000256" key="1">
    <source>
        <dbReference type="SAM" id="MobiDB-lite"/>
    </source>
</evidence>
<evidence type="ECO:0000313" key="3">
    <source>
        <dbReference type="EMBL" id="TDD67239.1"/>
    </source>
</evidence>
<comment type="caution">
    <text evidence="3">The sequence shown here is derived from an EMBL/GenBank/DDBJ whole genome shotgun (WGS) entry which is preliminary data.</text>
</comment>
<evidence type="ECO:0000259" key="2">
    <source>
        <dbReference type="Pfam" id="PF01890"/>
    </source>
</evidence>
<name>A0A4R5A8Q6_9ACTN</name>
<dbReference type="InterPro" id="IPR052553">
    <property type="entry name" value="CbiG_hydrolase"/>
</dbReference>
<feature type="region of interest" description="Disordered" evidence="1">
    <location>
        <begin position="125"/>
        <end position="149"/>
    </location>
</feature>
<dbReference type="InterPro" id="IPR036518">
    <property type="entry name" value="CobE/GbiG_C_sf"/>
</dbReference>
<dbReference type="PANTHER" id="PTHR37477">
    <property type="entry name" value="COBALT-PRECORRIN-5A HYDROLASE"/>
    <property type="match status" value="1"/>
</dbReference>
<feature type="domain" description="CobE/GbiG C-terminal" evidence="2">
    <location>
        <begin position="4"/>
        <end position="125"/>
    </location>
</feature>